<dbReference type="RefSeq" id="XP_066008163.1">
    <property type="nucleotide sequence ID" value="XM_066152350.1"/>
</dbReference>
<protein>
    <submittedName>
        <fullName evidence="2">Uncharacterized protein</fullName>
    </submittedName>
</protein>
<name>A0A7J6IWV2_COLFN</name>
<organism evidence="2 3">
    <name type="scientific">Colletotrichum fructicola (strain Nara gc5)</name>
    <name type="common">Anthracnose fungus</name>
    <name type="synonym">Colletotrichum gloeosporioides (strain Nara gc5)</name>
    <dbReference type="NCBI Taxonomy" id="1213859"/>
    <lineage>
        <taxon>Eukaryota</taxon>
        <taxon>Fungi</taxon>
        <taxon>Dikarya</taxon>
        <taxon>Ascomycota</taxon>
        <taxon>Pezizomycotina</taxon>
        <taxon>Sordariomycetes</taxon>
        <taxon>Hypocreomycetidae</taxon>
        <taxon>Glomerellales</taxon>
        <taxon>Glomerellaceae</taxon>
        <taxon>Colletotrichum</taxon>
        <taxon>Colletotrichum gloeosporioides species complex</taxon>
    </lineage>
</organism>
<evidence type="ECO:0000313" key="3">
    <source>
        <dbReference type="Proteomes" id="UP000011096"/>
    </source>
</evidence>
<feature type="region of interest" description="Disordered" evidence="1">
    <location>
        <begin position="1"/>
        <end position="51"/>
    </location>
</feature>
<gene>
    <name evidence="2" type="ORF">CGGC5_v010414</name>
</gene>
<dbReference type="Proteomes" id="UP000011096">
    <property type="component" value="Unassembled WGS sequence"/>
</dbReference>
<feature type="compositionally biased region" description="Low complexity" evidence="1">
    <location>
        <begin position="29"/>
        <end position="42"/>
    </location>
</feature>
<dbReference type="GeneID" id="90980104"/>
<dbReference type="InParanoid" id="A0A7J6IWV2"/>
<keyword evidence="3" id="KW-1185">Reference proteome</keyword>
<dbReference type="OrthoDB" id="194358at2759"/>
<evidence type="ECO:0000313" key="2">
    <source>
        <dbReference type="EMBL" id="KAF4480702.1"/>
    </source>
</evidence>
<comment type="caution">
    <text evidence="2">The sequence shown here is derived from an EMBL/GenBank/DDBJ whole genome shotgun (WGS) entry which is preliminary data.</text>
</comment>
<accession>A0A7J6IWV2</accession>
<proteinExistence type="predicted"/>
<sequence length="298" mass="33795">MISYPLSRYSESISRSDFQDDATDQQGVSLPSSLGASKSSPSLEKDSTSGRSKFCWTDSLERKLVRLYLYTTLSIPSIAEILRSKDGSNLSKDLAQKKLSTMLDKDPRWLHPRNREDAERRLKLLQERPDSMQERKRCIPKDDNVVISPKDEFLHHLSSPQPRMKLEEGDQRLEHLPHVSCAPRSQPKVPLETKELLERHCGNSGMETEFILGEISMESTTVASEECQNAPDLDGLAFKIIKADAGTQRTHTSIMASDMLVVDLFRREQGICMEGTDAHDYHECLCSIREDSQIWADI</sequence>
<dbReference type="AlphaFoldDB" id="A0A7J6IWV2"/>
<dbReference type="EMBL" id="ANPB02000006">
    <property type="protein sequence ID" value="KAF4480702.1"/>
    <property type="molecule type" value="Genomic_DNA"/>
</dbReference>
<reference evidence="2 3" key="2">
    <citation type="submission" date="2020-04" db="EMBL/GenBank/DDBJ databases">
        <title>Genome sequencing and assembly of multiple isolates from the Colletotrichum gloeosporioides species complex.</title>
        <authorList>
            <person name="Gan P."/>
            <person name="Shirasu K."/>
        </authorList>
    </citation>
    <scope>NUCLEOTIDE SEQUENCE [LARGE SCALE GENOMIC DNA]</scope>
    <source>
        <strain evidence="2 3">Nara gc5</strain>
    </source>
</reference>
<evidence type="ECO:0000256" key="1">
    <source>
        <dbReference type="SAM" id="MobiDB-lite"/>
    </source>
</evidence>
<reference evidence="2 3" key="1">
    <citation type="submission" date="2012-08" db="EMBL/GenBank/DDBJ databases">
        <authorList>
            <person name="Gan P.H.P."/>
            <person name="Ikeda K."/>
            <person name="Irieda H."/>
            <person name="Narusaka M."/>
            <person name="O'Connell R.J."/>
            <person name="Narusaka Y."/>
            <person name="Takano Y."/>
            <person name="Kubo Y."/>
            <person name="Shirasu K."/>
        </authorList>
    </citation>
    <scope>NUCLEOTIDE SEQUENCE [LARGE SCALE GENOMIC DNA]</scope>
    <source>
        <strain evidence="2 3">Nara gc5</strain>
    </source>
</reference>